<accession>A0A250I925</accession>
<dbReference type="Proteomes" id="UP000217289">
    <property type="component" value="Chromosome"/>
</dbReference>
<gene>
    <name evidence="3" type="ORF">MEBOL_001681</name>
</gene>
<feature type="region of interest" description="Disordered" evidence="2">
    <location>
        <begin position="367"/>
        <end position="389"/>
    </location>
</feature>
<feature type="compositionally biased region" description="Basic and acidic residues" evidence="2">
    <location>
        <begin position="380"/>
        <end position="389"/>
    </location>
</feature>
<dbReference type="InterPro" id="IPR036396">
    <property type="entry name" value="Cyt_P450_sf"/>
</dbReference>
<evidence type="ECO:0000313" key="4">
    <source>
        <dbReference type="Proteomes" id="UP000217289"/>
    </source>
</evidence>
<dbReference type="GO" id="GO:0005506">
    <property type="term" value="F:iron ion binding"/>
    <property type="evidence" value="ECO:0007669"/>
    <property type="project" value="InterPro"/>
</dbReference>
<evidence type="ECO:0000256" key="1">
    <source>
        <dbReference type="ARBA" id="ARBA00010617"/>
    </source>
</evidence>
<name>A0A250I925_9BACT</name>
<comment type="similarity">
    <text evidence="1">Belongs to the cytochrome P450 family.</text>
</comment>
<evidence type="ECO:0000256" key="2">
    <source>
        <dbReference type="SAM" id="MobiDB-lite"/>
    </source>
</evidence>
<evidence type="ECO:0000313" key="3">
    <source>
        <dbReference type="EMBL" id="ATB28235.1"/>
    </source>
</evidence>
<dbReference type="GO" id="GO:0004497">
    <property type="term" value="F:monooxygenase activity"/>
    <property type="evidence" value="ECO:0007669"/>
    <property type="project" value="InterPro"/>
</dbReference>
<keyword evidence="4" id="KW-1185">Reference proteome</keyword>
<dbReference type="GO" id="GO:0020037">
    <property type="term" value="F:heme binding"/>
    <property type="evidence" value="ECO:0007669"/>
    <property type="project" value="InterPro"/>
</dbReference>
<proteinExistence type="inferred from homology"/>
<dbReference type="GO" id="GO:0016705">
    <property type="term" value="F:oxidoreductase activity, acting on paired donors, with incorporation or reduction of molecular oxygen"/>
    <property type="evidence" value="ECO:0007669"/>
    <property type="project" value="InterPro"/>
</dbReference>
<dbReference type="Pfam" id="PF00067">
    <property type="entry name" value="p450"/>
    <property type="match status" value="1"/>
</dbReference>
<dbReference type="PANTHER" id="PTHR24305:SF166">
    <property type="entry name" value="CYTOCHROME P450 12A4, MITOCHONDRIAL-RELATED"/>
    <property type="match status" value="1"/>
</dbReference>
<sequence length="457" mass="51734">MANLLTSRLPAAIIGLRTRIFTRINGEEGIPVPGERIDVSRFKELYSHPAANGRSEGAGLSDLFWYWLSPGAEIHQEHIEPGERYEEVARVTKRILALPRKVAEERAARCAAHVLDEQGIRKATSVRLRDLMMPIWAEFYYEVVFGEPCPRRARDLIVGNADDVVTALKGLSPRHMRRRLRLTRYLRERLEANAVPHELPSCLSLEERAFYLQGVFFNTAVVQMSEAMAHLLLFLAQDQEVQARLADTLDDERYLDRIITESLRVHPLFGIAHRITTQDIALEDVPPIPKGSVLCFNYQAYHHAGFEDPERFDPERWLNQSAREANYMPFGATANRPCPAQALALVTMKAVAREMIRRFRAFSSATHTRSLPNRGPCVLEPRDAPPEPHARASLLASMRAREPWEDAGRGVLQFLLGTYMVLDARRMKLCQRHFEAGREAAPLGTKPSGCPFTGRNA</sequence>
<dbReference type="KEGG" id="mbd:MEBOL_001681"/>
<dbReference type="AlphaFoldDB" id="A0A250I925"/>
<protein>
    <submittedName>
        <fullName evidence="3">Cytochrome</fullName>
    </submittedName>
</protein>
<dbReference type="Gene3D" id="1.10.630.10">
    <property type="entry name" value="Cytochrome P450"/>
    <property type="match status" value="1"/>
</dbReference>
<organism evidence="3 4">
    <name type="scientific">Melittangium boletus DSM 14713</name>
    <dbReference type="NCBI Taxonomy" id="1294270"/>
    <lineage>
        <taxon>Bacteria</taxon>
        <taxon>Pseudomonadati</taxon>
        <taxon>Myxococcota</taxon>
        <taxon>Myxococcia</taxon>
        <taxon>Myxococcales</taxon>
        <taxon>Cystobacterineae</taxon>
        <taxon>Archangiaceae</taxon>
        <taxon>Melittangium</taxon>
    </lineage>
</organism>
<dbReference type="InterPro" id="IPR001128">
    <property type="entry name" value="Cyt_P450"/>
</dbReference>
<dbReference type="SUPFAM" id="SSF48264">
    <property type="entry name" value="Cytochrome P450"/>
    <property type="match status" value="1"/>
</dbReference>
<dbReference type="RefSeq" id="WP_095976934.1">
    <property type="nucleotide sequence ID" value="NZ_CP022163.1"/>
</dbReference>
<dbReference type="InterPro" id="IPR050121">
    <property type="entry name" value="Cytochrome_P450_monoxygenase"/>
</dbReference>
<dbReference type="EMBL" id="CP022163">
    <property type="protein sequence ID" value="ATB28235.1"/>
    <property type="molecule type" value="Genomic_DNA"/>
</dbReference>
<dbReference type="OrthoDB" id="5485575at2"/>
<dbReference type="PANTHER" id="PTHR24305">
    <property type="entry name" value="CYTOCHROME P450"/>
    <property type="match status" value="1"/>
</dbReference>
<reference evidence="3 4" key="1">
    <citation type="submission" date="2017-06" db="EMBL/GenBank/DDBJ databases">
        <authorList>
            <person name="Kim H.J."/>
            <person name="Triplett B.A."/>
        </authorList>
    </citation>
    <scope>NUCLEOTIDE SEQUENCE [LARGE SCALE GENOMIC DNA]</scope>
    <source>
        <strain evidence="3 4">DSM 14713</strain>
    </source>
</reference>